<sequence>MFPRGWPGLALILLRASVATALLMDACGQRQSLSTWIQGMAIVVALTLLAGWATPLSALLALAIHGLIWFVAGLDRPAFVAVVTIDALALALLGPGAYSIDSYRYGHRIVVLPPPS</sequence>
<proteinExistence type="predicted"/>
<feature type="transmembrane region" description="Helical" evidence="1">
    <location>
        <begin position="78"/>
        <end position="98"/>
    </location>
</feature>
<name>A0A829YLJ6_9GAMM</name>
<dbReference type="AlphaFoldDB" id="A0A829YLJ6"/>
<keyword evidence="3" id="KW-1185">Reference proteome</keyword>
<gene>
    <name evidence="2" type="ORF">GCM10011487_61750</name>
</gene>
<feature type="transmembrane region" description="Helical" evidence="1">
    <location>
        <begin position="6"/>
        <end position="27"/>
    </location>
</feature>
<reference evidence="3" key="1">
    <citation type="submission" date="2020-01" db="EMBL/GenBank/DDBJ databases">
        <title>'Steroidobacter agaridevorans' sp. nov., agar-degrading bacteria isolated from rhizosphere soils.</title>
        <authorList>
            <person name="Ikenaga M."/>
            <person name="Kataoka M."/>
            <person name="Murouchi A."/>
            <person name="Katsuragi S."/>
            <person name="Sakai M."/>
        </authorList>
    </citation>
    <scope>NUCLEOTIDE SEQUENCE [LARGE SCALE GENOMIC DNA]</scope>
    <source>
        <strain evidence="3">YU21-B</strain>
    </source>
</reference>
<evidence type="ECO:0000313" key="2">
    <source>
        <dbReference type="EMBL" id="GFE84175.1"/>
    </source>
</evidence>
<keyword evidence="1" id="KW-0812">Transmembrane</keyword>
<dbReference type="RefSeq" id="WP_202624202.1">
    <property type="nucleotide sequence ID" value="NZ_BLJN01000008.1"/>
</dbReference>
<comment type="caution">
    <text evidence="2">The sequence shown here is derived from an EMBL/GenBank/DDBJ whole genome shotgun (WGS) entry which is preliminary data.</text>
</comment>
<accession>A0A829YLJ6</accession>
<dbReference type="Proteomes" id="UP000445000">
    <property type="component" value="Unassembled WGS sequence"/>
</dbReference>
<keyword evidence="1" id="KW-1133">Transmembrane helix</keyword>
<keyword evidence="1" id="KW-0472">Membrane</keyword>
<protein>
    <submittedName>
        <fullName evidence="2">Uncharacterized protein</fullName>
    </submittedName>
</protein>
<feature type="transmembrane region" description="Helical" evidence="1">
    <location>
        <begin position="39"/>
        <end position="72"/>
    </location>
</feature>
<dbReference type="EMBL" id="BLJN01000008">
    <property type="protein sequence ID" value="GFE84175.1"/>
    <property type="molecule type" value="Genomic_DNA"/>
</dbReference>
<evidence type="ECO:0000256" key="1">
    <source>
        <dbReference type="SAM" id="Phobius"/>
    </source>
</evidence>
<evidence type="ECO:0000313" key="3">
    <source>
        <dbReference type="Proteomes" id="UP000445000"/>
    </source>
</evidence>
<organism evidence="2 3">
    <name type="scientific">Steroidobacter agaridevorans</name>
    <dbReference type="NCBI Taxonomy" id="2695856"/>
    <lineage>
        <taxon>Bacteria</taxon>
        <taxon>Pseudomonadati</taxon>
        <taxon>Pseudomonadota</taxon>
        <taxon>Gammaproteobacteria</taxon>
        <taxon>Steroidobacterales</taxon>
        <taxon>Steroidobacteraceae</taxon>
        <taxon>Steroidobacter</taxon>
    </lineage>
</organism>